<dbReference type="Gene3D" id="3.40.50.2300">
    <property type="match status" value="2"/>
</dbReference>
<evidence type="ECO:0000256" key="3">
    <source>
        <dbReference type="SAM" id="SignalP"/>
    </source>
</evidence>
<dbReference type="PANTHER" id="PTHR30483">
    <property type="entry name" value="LEUCINE-SPECIFIC-BINDING PROTEIN"/>
    <property type="match status" value="1"/>
</dbReference>
<gene>
    <name evidence="5" type="ORF">DSCA_01800</name>
</gene>
<dbReference type="InterPro" id="IPR051010">
    <property type="entry name" value="BCAA_transport"/>
</dbReference>
<name>A0A5K7YE33_9BACT</name>
<evidence type="ECO:0000313" key="5">
    <source>
        <dbReference type="EMBL" id="BBO66250.1"/>
    </source>
</evidence>
<feature type="chain" id="PRO_5024308085" evidence="3">
    <location>
        <begin position="21"/>
        <end position="424"/>
    </location>
</feature>
<dbReference type="CDD" id="cd06340">
    <property type="entry name" value="PBP1_ABC_ligand_binding-like"/>
    <property type="match status" value="1"/>
</dbReference>
<evidence type="ECO:0000313" key="6">
    <source>
        <dbReference type="Proteomes" id="UP000427906"/>
    </source>
</evidence>
<evidence type="ECO:0000256" key="2">
    <source>
        <dbReference type="ARBA" id="ARBA00022729"/>
    </source>
</evidence>
<sequence>MKRFRIAKAMVLMLLTAALAVGFAGTTVLAGEKVIKIGTLFPLTGPCALAGQRCQASVATAAEVINNQYPDINVPLAAQKGILDGYRIELVHADHQGKPDVGKSEAERLFNQEGVYAIIGSYNSSVTKPASFVAERKKKIFMCGCSSSAALTKRKFKRFFRMAPTDETESMEFVEVTEWLNHAGNAGLETVGLIYENSEFGKHAADEGKKAAKAAGFKIVADVPFSPGATNLNSEVRTLKANDPDVIYGACLGGDYTLWVRTMKQMNWLPKVAMNYCTGYQDPVITKQLGPDANYFMGGTGYSPEFAELMPAVAAVEKIYKKKTNPSVPFDSDSIQEAVAMFVLAQAIEKAGTLDHEKVAQTLYANEWESPLSLGGKVAFAEGGQNIKAKSLITQLQGGAYKRVFPADLADTRPVFPMIPWGDR</sequence>
<dbReference type="RefSeq" id="WP_231716347.1">
    <property type="nucleotide sequence ID" value="NZ_AP021874.1"/>
</dbReference>
<protein>
    <submittedName>
        <fullName evidence="5">Branched-chain amino acid ABC transporter substrate-binding protein</fullName>
    </submittedName>
</protein>
<dbReference type="AlphaFoldDB" id="A0A5K7YE33"/>
<organism evidence="5 6">
    <name type="scientific">Desulfosarcina alkanivorans</name>
    <dbReference type="NCBI Taxonomy" id="571177"/>
    <lineage>
        <taxon>Bacteria</taxon>
        <taxon>Pseudomonadati</taxon>
        <taxon>Thermodesulfobacteriota</taxon>
        <taxon>Desulfobacteria</taxon>
        <taxon>Desulfobacterales</taxon>
        <taxon>Desulfosarcinaceae</taxon>
        <taxon>Desulfosarcina</taxon>
    </lineage>
</organism>
<comment type="similarity">
    <text evidence="1">Belongs to the leucine-binding protein family.</text>
</comment>
<feature type="domain" description="Leucine-binding protein" evidence="4">
    <location>
        <begin position="35"/>
        <end position="399"/>
    </location>
</feature>
<dbReference type="PANTHER" id="PTHR30483:SF37">
    <property type="entry name" value="ABC TRANSPORTER SUBSTRATE-BINDING PROTEIN"/>
    <property type="match status" value="1"/>
</dbReference>
<accession>A0A5K7YE33</accession>
<keyword evidence="6" id="KW-1185">Reference proteome</keyword>
<dbReference type="InterPro" id="IPR028081">
    <property type="entry name" value="Leu-bd"/>
</dbReference>
<dbReference type="SUPFAM" id="SSF53822">
    <property type="entry name" value="Periplasmic binding protein-like I"/>
    <property type="match status" value="1"/>
</dbReference>
<dbReference type="InterPro" id="IPR028082">
    <property type="entry name" value="Peripla_BP_I"/>
</dbReference>
<dbReference type="KEGG" id="dalk:DSCA_01800"/>
<dbReference type="EMBL" id="AP021874">
    <property type="protein sequence ID" value="BBO66250.1"/>
    <property type="molecule type" value="Genomic_DNA"/>
</dbReference>
<evidence type="ECO:0000256" key="1">
    <source>
        <dbReference type="ARBA" id="ARBA00010062"/>
    </source>
</evidence>
<evidence type="ECO:0000259" key="4">
    <source>
        <dbReference type="Pfam" id="PF13458"/>
    </source>
</evidence>
<dbReference type="Pfam" id="PF13458">
    <property type="entry name" value="Peripla_BP_6"/>
    <property type="match status" value="1"/>
</dbReference>
<proteinExistence type="inferred from homology"/>
<reference evidence="5 6" key="1">
    <citation type="submission" date="2019-11" db="EMBL/GenBank/DDBJ databases">
        <title>Comparative genomics of hydrocarbon-degrading Desulfosarcina strains.</title>
        <authorList>
            <person name="Watanabe M."/>
            <person name="Kojima H."/>
            <person name="Fukui M."/>
        </authorList>
    </citation>
    <scope>NUCLEOTIDE SEQUENCE [LARGE SCALE GENOMIC DNA]</scope>
    <source>
        <strain evidence="5 6">PL12</strain>
    </source>
</reference>
<keyword evidence="2 3" id="KW-0732">Signal</keyword>
<dbReference type="Proteomes" id="UP000427906">
    <property type="component" value="Chromosome"/>
</dbReference>
<feature type="signal peptide" evidence="3">
    <location>
        <begin position="1"/>
        <end position="20"/>
    </location>
</feature>